<organism evidence="1 2">
    <name type="scientific">Galleria mellonella</name>
    <name type="common">Greater wax moth</name>
    <dbReference type="NCBI Taxonomy" id="7137"/>
    <lineage>
        <taxon>Eukaryota</taxon>
        <taxon>Metazoa</taxon>
        <taxon>Ecdysozoa</taxon>
        <taxon>Arthropoda</taxon>
        <taxon>Hexapoda</taxon>
        <taxon>Insecta</taxon>
        <taxon>Pterygota</taxon>
        <taxon>Neoptera</taxon>
        <taxon>Endopterygota</taxon>
        <taxon>Lepidoptera</taxon>
        <taxon>Glossata</taxon>
        <taxon>Ditrysia</taxon>
        <taxon>Pyraloidea</taxon>
        <taxon>Pyralidae</taxon>
        <taxon>Galleriinae</taxon>
        <taxon>Galleria</taxon>
    </lineage>
</organism>
<gene>
    <name evidence="2" type="primary">LOC113514246</name>
</gene>
<dbReference type="KEGG" id="gmw:113514246"/>
<dbReference type="PANTHER" id="PTHR46068:SF1">
    <property type="entry name" value="TRANSPOSASE IS30-LIKE HTH DOMAIN-CONTAINING PROTEIN"/>
    <property type="match status" value="1"/>
</dbReference>
<dbReference type="AlphaFoldDB" id="A0A6J1WI85"/>
<dbReference type="RefSeq" id="XP_026754074.2">
    <property type="nucleotide sequence ID" value="XM_026898273.3"/>
</dbReference>
<dbReference type="Gene3D" id="3.30.420.10">
    <property type="entry name" value="Ribonuclease H-like superfamily/Ribonuclease H"/>
    <property type="match status" value="1"/>
</dbReference>
<dbReference type="GeneID" id="113514246"/>
<protein>
    <submittedName>
        <fullName evidence="2">Uncharacterized protein LOC113514246</fullName>
    </submittedName>
</protein>
<evidence type="ECO:0000313" key="2">
    <source>
        <dbReference type="RefSeq" id="XP_026754074.2"/>
    </source>
</evidence>
<keyword evidence="1" id="KW-1185">Reference proteome</keyword>
<dbReference type="Proteomes" id="UP001652740">
    <property type="component" value="Unplaced"/>
</dbReference>
<dbReference type="PANTHER" id="PTHR46068">
    <property type="entry name" value="PROTEIN CBG27172"/>
    <property type="match status" value="1"/>
</dbReference>
<proteinExistence type="predicted"/>
<dbReference type="InterPro" id="IPR036397">
    <property type="entry name" value="RNaseH_sf"/>
</dbReference>
<accession>A0A6J1WI85</accession>
<sequence length="132" mass="15236">MKGTEIFSLPMKVFTIEEYYNKQNDKVYAHSSKEAAQVVGKVQRGHHPESVMIWWGVSYQGVTKLHFCEKGVKTSAKVNQDTVLDRIVKPLSNTHFENIQWTFWQDSAPGHKARTTQAWLEINVPDFIRAED</sequence>
<dbReference type="InParanoid" id="A0A6J1WI85"/>
<evidence type="ECO:0000313" key="1">
    <source>
        <dbReference type="Proteomes" id="UP001652740"/>
    </source>
</evidence>
<dbReference type="GO" id="GO:0003676">
    <property type="term" value="F:nucleic acid binding"/>
    <property type="evidence" value="ECO:0007669"/>
    <property type="project" value="InterPro"/>
</dbReference>
<name>A0A6J1WI85_GALME</name>
<reference evidence="2" key="1">
    <citation type="submission" date="2025-08" db="UniProtKB">
        <authorList>
            <consortium name="RefSeq"/>
        </authorList>
    </citation>
    <scope>IDENTIFICATION</scope>
    <source>
        <tissue evidence="2">Whole larvae</tissue>
    </source>
</reference>